<evidence type="ECO:0000259" key="2">
    <source>
        <dbReference type="Pfam" id="PF00149"/>
    </source>
</evidence>
<dbReference type="PANTHER" id="PTHR43143">
    <property type="entry name" value="METALLOPHOSPHOESTERASE, CALCINEURIN SUPERFAMILY"/>
    <property type="match status" value="1"/>
</dbReference>
<evidence type="ECO:0000313" key="3">
    <source>
        <dbReference type="EMBL" id="EXY91754.1"/>
    </source>
</evidence>
<keyword evidence="1" id="KW-0732">Signal</keyword>
<comment type="caution">
    <text evidence="3">The sequence shown here is derived from an EMBL/GenBank/DDBJ whole genome shotgun (WGS) entry which is preliminary data.</text>
</comment>
<dbReference type="SUPFAM" id="SSF56300">
    <property type="entry name" value="Metallo-dependent phosphatases"/>
    <property type="match status" value="1"/>
</dbReference>
<dbReference type="InterPro" id="IPR029052">
    <property type="entry name" value="Metallo-depent_PP-like"/>
</dbReference>
<dbReference type="InterPro" id="IPR004843">
    <property type="entry name" value="Calcineurin-like_PHP"/>
</dbReference>
<sequence length="357" mass="40717">MNRKNYLLAFILCVQTLFVSAQVYPVRAKLTDEKSFSMILLPDPQSYTKFDANQPLFELQTAWVANSIESLNIKGVLCTGDLVEQNEIRIPDGVNGNQTSEEQWRAASRAFERLDGKLPYVICTGNHDYGYQKAENRLCHFPDYFPAERNSCWRKSLVAVGNNYQGIPTLENAAYEFITDTWGKILVVSLEFAPRDEALAWAKKVVDAPRYKDHKVILLTHSYLAWTGKVIESENYKVTPANYGKAIWDKLVYPAKNICMVICGHECEIADYKDNVSFRIDKNASGKNVPQMMFNAQTADKQWFGNGGDGWLRIMEFMPDGKTIKIKTFSPLFALSPLTCDKSWRTDSYDQFDITIE</sequence>
<dbReference type="AlphaFoldDB" id="A0A015U4P8"/>
<dbReference type="InterPro" id="IPR051918">
    <property type="entry name" value="STPP_CPPED1"/>
</dbReference>
<feature type="signal peptide" evidence="1">
    <location>
        <begin position="1"/>
        <end position="21"/>
    </location>
</feature>
<dbReference type="PATRIC" id="fig|1339316.3.peg.1496"/>
<gene>
    <name evidence="3" type="ORF">M125_1536</name>
</gene>
<evidence type="ECO:0000313" key="4">
    <source>
        <dbReference type="Proteomes" id="UP000020773"/>
    </source>
</evidence>
<dbReference type="Proteomes" id="UP000020773">
    <property type="component" value="Unassembled WGS sequence"/>
</dbReference>
<organism evidence="3 4">
    <name type="scientific">Bacteroides fragilis str. 3998T(B)3</name>
    <dbReference type="NCBI Taxonomy" id="1339316"/>
    <lineage>
        <taxon>Bacteria</taxon>
        <taxon>Pseudomonadati</taxon>
        <taxon>Bacteroidota</taxon>
        <taxon>Bacteroidia</taxon>
        <taxon>Bacteroidales</taxon>
        <taxon>Bacteroidaceae</taxon>
        <taxon>Bacteroides</taxon>
    </lineage>
</organism>
<evidence type="ECO:0000256" key="1">
    <source>
        <dbReference type="SAM" id="SignalP"/>
    </source>
</evidence>
<dbReference type="Pfam" id="PF00149">
    <property type="entry name" value="Metallophos"/>
    <property type="match status" value="1"/>
</dbReference>
<dbReference type="Gene3D" id="3.60.21.10">
    <property type="match status" value="1"/>
</dbReference>
<dbReference type="GO" id="GO:0016787">
    <property type="term" value="F:hydrolase activity"/>
    <property type="evidence" value="ECO:0007669"/>
    <property type="project" value="InterPro"/>
</dbReference>
<dbReference type="PANTHER" id="PTHR43143:SF5">
    <property type="entry name" value="SECRETED PROTEIN"/>
    <property type="match status" value="1"/>
</dbReference>
<feature type="domain" description="Calcineurin-like phosphoesterase" evidence="2">
    <location>
        <begin position="68"/>
        <end position="267"/>
    </location>
</feature>
<feature type="chain" id="PRO_5001476955" description="Calcineurin-like phosphoesterase domain-containing protein" evidence="1">
    <location>
        <begin position="22"/>
        <end position="357"/>
    </location>
</feature>
<dbReference type="RefSeq" id="WP_005785425.1">
    <property type="nucleotide sequence ID" value="NZ_JGDB01000029.1"/>
</dbReference>
<reference evidence="3 4" key="1">
    <citation type="submission" date="2014-02" db="EMBL/GenBank/DDBJ databases">
        <authorList>
            <person name="Sears C."/>
            <person name="Carroll K."/>
            <person name="Sack B.R."/>
            <person name="Qadri F."/>
            <person name="Myers L.L."/>
            <person name="Chung G.-T."/>
            <person name="Escheverria P."/>
            <person name="Fraser C.M."/>
            <person name="Sadzewicz L."/>
            <person name="Shefchek K.A."/>
            <person name="Tallon L."/>
            <person name="Das S.P."/>
            <person name="Daugherty S."/>
            <person name="Mongodin E.F."/>
        </authorList>
    </citation>
    <scope>NUCLEOTIDE SEQUENCE [LARGE SCALE GENOMIC DNA]</scope>
    <source>
        <strain evidence="4">3998T(B)3</strain>
    </source>
</reference>
<accession>A0A015U4P8</accession>
<proteinExistence type="predicted"/>
<dbReference type="GeneID" id="60367005"/>
<name>A0A015U4P8_BACFG</name>
<dbReference type="EMBL" id="JGDB01000029">
    <property type="protein sequence ID" value="EXY91754.1"/>
    <property type="molecule type" value="Genomic_DNA"/>
</dbReference>
<protein>
    <recommendedName>
        <fullName evidence="2">Calcineurin-like phosphoesterase domain-containing protein</fullName>
    </recommendedName>
</protein>